<dbReference type="GO" id="GO:0032259">
    <property type="term" value="P:methylation"/>
    <property type="evidence" value="ECO:0007669"/>
    <property type="project" value="UniProtKB-KW"/>
</dbReference>
<dbReference type="Proteomes" id="UP000619260">
    <property type="component" value="Unassembled WGS sequence"/>
</dbReference>
<feature type="domain" description="THUMP-like" evidence="2">
    <location>
        <begin position="308"/>
        <end position="380"/>
    </location>
</feature>
<dbReference type="InterPro" id="IPR041698">
    <property type="entry name" value="Methyltransf_25"/>
</dbReference>
<feature type="domain" description="Methyltransferase" evidence="1">
    <location>
        <begin position="93"/>
        <end position="156"/>
    </location>
</feature>
<accession>A0A8J4DNS2</accession>
<dbReference type="EMBL" id="BOPF01000004">
    <property type="protein sequence ID" value="GIJ44739.1"/>
    <property type="molecule type" value="Genomic_DNA"/>
</dbReference>
<protein>
    <submittedName>
        <fullName evidence="3">Methyltransferase</fullName>
    </submittedName>
</protein>
<keyword evidence="3" id="KW-0489">Methyltransferase</keyword>
<organism evidence="3 4">
    <name type="scientific">Virgisporangium aliadipatigenens</name>
    <dbReference type="NCBI Taxonomy" id="741659"/>
    <lineage>
        <taxon>Bacteria</taxon>
        <taxon>Bacillati</taxon>
        <taxon>Actinomycetota</taxon>
        <taxon>Actinomycetes</taxon>
        <taxon>Micromonosporales</taxon>
        <taxon>Micromonosporaceae</taxon>
        <taxon>Virgisporangium</taxon>
    </lineage>
</organism>
<name>A0A8J4DNS2_9ACTN</name>
<gene>
    <name evidence="3" type="ORF">Val02_16250</name>
</gene>
<proteinExistence type="predicted"/>
<comment type="caution">
    <text evidence="3">The sequence shown here is derived from an EMBL/GenBank/DDBJ whole genome shotgun (WGS) entry which is preliminary data.</text>
</comment>
<dbReference type="GO" id="GO:0008168">
    <property type="term" value="F:methyltransferase activity"/>
    <property type="evidence" value="ECO:0007669"/>
    <property type="project" value="UniProtKB-KW"/>
</dbReference>
<dbReference type="Gene3D" id="3.40.50.150">
    <property type="entry name" value="Vaccinia Virus protein VP39"/>
    <property type="match status" value="1"/>
</dbReference>
<dbReference type="SUPFAM" id="SSF53335">
    <property type="entry name" value="S-adenosyl-L-methionine-dependent methyltransferases"/>
    <property type="match status" value="1"/>
</dbReference>
<reference evidence="3" key="1">
    <citation type="submission" date="2021-01" db="EMBL/GenBank/DDBJ databases">
        <title>Whole genome shotgun sequence of Virgisporangium aliadipatigenens NBRC 105644.</title>
        <authorList>
            <person name="Komaki H."/>
            <person name="Tamura T."/>
        </authorList>
    </citation>
    <scope>NUCLEOTIDE SEQUENCE</scope>
    <source>
        <strain evidence="3">NBRC 105644</strain>
    </source>
</reference>
<keyword evidence="4" id="KW-1185">Reference proteome</keyword>
<dbReference type="InterPro" id="IPR029063">
    <property type="entry name" value="SAM-dependent_MTases_sf"/>
</dbReference>
<dbReference type="InterPro" id="IPR041497">
    <property type="entry name" value="Thump-like"/>
</dbReference>
<evidence type="ECO:0000313" key="4">
    <source>
        <dbReference type="Proteomes" id="UP000619260"/>
    </source>
</evidence>
<dbReference type="Pfam" id="PF18096">
    <property type="entry name" value="Thump_like"/>
    <property type="match status" value="1"/>
</dbReference>
<keyword evidence="3" id="KW-0808">Transferase</keyword>
<dbReference type="RefSeq" id="WP_239152546.1">
    <property type="nucleotide sequence ID" value="NZ_BOPF01000004.1"/>
</dbReference>
<dbReference type="Pfam" id="PF13649">
    <property type="entry name" value="Methyltransf_25"/>
    <property type="match status" value="1"/>
</dbReference>
<evidence type="ECO:0000313" key="3">
    <source>
        <dbReference type="EMBL" id="GIJ44739.1"/>
    </source>
</evidence>
<dbReference type="CDD" id="cd02440">
    <property type="entry name" value="AdoMet_MTases"/>
    <property type="match status" value="1"/>
</dbReference>
<evidence type="ECO:0000259" key="2">
    <source>
        <dbReference type="Pfam" id="PF18096"/>
    </source>
</evidence>
<dbReference type="AlphaFoldDB" id="A0A8J4DNS2"/>
<sequence length="382" mass="39723">MFPDGFAAALDAAVALGDRDPVQAVTALRAQGFAPEVAAAALTQASLRRRAVGKFGPLAASLFFTRTALEQATRWIVARHRAARLSSAGAHTVADLGCGIGADSLAFARAGLAVHAVEADPETAALARANLRGLPATVVVGDAAGFDLSTVDAVFADPARRTAGGRRVFSTEGLSPSWDFVISLHERVPRTVLKLAPGLDHGVIPPGFEAQWVSVGRDLVEACLWAPALARVPRRATIHTADDGVAELTGTGLIAAPVGAVRRYVFDPDGAVTRAGLVAEFAATVGGTIADPTIAFVYADAPVDTPFARCLEVVETLPLHVKRLRAALRERGIGRLEIRKRGSAQDVERLRKELKLAGPDGGVLLLTKVAGAGTAVLCKPVG</sequence>
<evidence type="ECO:0000259" key="1">
    <source>
        <dbReference type="Pfam" id="PF13649"/>
    </source>
</evidence>